<name>A0A9W9FLM1_9EURO</name>
<evidence type="ECO:0000256" key="2">
    <source>
        <dbReference type="ARBA" id="ARBA00006044"/>
    </source>
</evidence>
<dbReference type="InterPro" id="IPR013320">
    <property type="entry name" value="ConA-like_dom_sf"/>
</dbReference>
<keyword evidence="4 9" id="KW-0378">Hydrolase</keyword>
<keyword evidence="8 9" id="KW-0624">Polysaccharide degradation</keyword>
<evidence type="ECO:0000256" key="7">
    <source>
        <dbReference type="ARBA" id="ARBA00023295"/>
    </source>
</evidence>
<evidence type="ECO:0000256" key="4">
    <source>
        <dbReference type="ARBA" id="ARBA00022801"/>
    </source>
</evidence>
<dbReference type="InterPro" id="IPR001722">
    <property type="entry name" value="Glyco_hydro_7"/>
</dbReference>
<dbReference type="EMBL" id="JAPMSZ010000005">
    <property type="protein sequence ID" value="KAJ5102423.1"/>
    <property type="molecule type" value="Genomic_DNA"/>
</dbReference>
<dbReference type="OrthoDB" id="412382at2759"/>
<keyword evidence="3" id="KW-0732">Signal</keyword>
<reference evidence="10" key="2">
    <citation type="journal article" date="2023" name="IMA Fungus">
        <title>Comparative genomic study of the Penicillium genus elucidates a diverse pangenome and 15 lateral gene transfer events.</title>
        <authorList>
            <person name="Petersen C."/>
            <person name="Sorensen T."/>
            <person name="Nielsen M.R."/>
            <person name="Sondergaard T.E."/>
            <person name="Sorensen J.L."/>
            <person name="Fitzpatrick D.A."/>
            <person name="Frisvad J.C."/>
            <person name="Nielsen K.L."/>
        </authorList>
    </citation>
    <scope>NUCLEOTIDE SEQUENCE</scope>
    <source>
        <strain evidence="10">IBT 34128</strain>
    </source>
</reference>
<comment type="similarity">
    <text evidence="2 9">Belongs to the glycosyl hydrolase 7 (cellulase C) family.</text>
</comment>
<dbReference type="PRINTS" id="PR00734">
    <property type="entry name" value="GLHYDRLASE7"/>
</dbReference>
<dbReference type="SUPFAM" id="SSF49899">
    <property type="entry name" value="Concanavalin A-like lectins/glucanases"/>
    <property type="match status" value="1"/>
</dbReference>
<comment type="caution">
    <text evidence="10">The sequence shown here is derived from an EMBL/GenBank/DDBJ whole genome shotgun (WGS) entry which is preliminary data.</text>
</comment>
<dbReference type="GO" id="GO:0016162">
    <property type="term" value="F:cellulose 1,4-beta-cellobiosidase activity"/>
    <property type="evidence" value="ECO:0007669"/>
    <property type="project" value="UniProtKB-EC"/>
</dbReference>
<keyword evidence="7 9" id="KW-0326">Glycosidase</keyword>
<dbReference type="GeneID" id="81394395"/>
<keyword evidence="11" id="KW-1185">Reference proteome</keyword>
<protein>
    <recommendedName>
        <fullName evidence="9">Glucanase</fullName>
        <ecNumber evidence="9">3.2.1.-</ecNumber>
    </recommendedName>
</protein>
<gene>
    <name evidence="10" type="ORF">NUU61_004645</name>
</gene>
<keyword evidence="5 9" id="KW-0136">Cellulose degradation</keyword>
<sequence>MMEYESTYQIFDLLSPEFTFGVDVSDLPCGRNGALYLSLWTQMACPRDLKFINGQANVEGWESSSNDVNSGVAPLAMPPPAILMAAILTHIVWVTKSFYGPNKIVDTTSPFTAVTHFITDDGTSSGSLKEIKRFYVQNGKVIPHSKSTIKQN</sequence>
<keyword evidence="6" id="KW-0119">Carbohydrate metabolism</keyword>
<dbReference type="Pfam" id="PF00840">
    <property type="entry name" value="Glyco_hydro_7"/>
    <property type="match status" value="3"/>
</dbReference>
<evidence type="ECO:0000313" key="10">
    <source>
        <dbReference type="EMBL" id="KAJ5102423.1"/>
    </source>
</evidence>
<dbReference type="Proteomes" id="UP001141434">
    <property type="component" value="Unassembled WGS sequence"/>
</dbReference>
<evidence type="ECO:0000256" key="8">
    <source>
        <dbReference type="ARBA" id="ARBA00023326"/>
    </source>
</evidence>
<evidence type="ECO:0000256" key="3">
    <source>
        <dbReference type="ARBA" id="ARBA00022729"/>
    </source>
</evidence>
<reference evidence="10" key="1">
    <citation type="submission" date="2022-11" db="EMBL/GenBank/DDBJ databases">
        <authorList>
            <person name="Petersen C."/>
        </authorList>
    </citation>
    <scope>NUCLEOTIDE SEQUENCE</scope>
    <source>
        <strain evidence="10">IBT 34128</strain>
    </source>
</reference>
<dbReference type="PANTHER" id="PTHR33753">
    <property type="entry name" value="1,4-BETA-D-GLUCAN CELLOBIOHYDROLASE B"/>
    <property type="match status" value="1"/>
</dbReference>
<organism evidence="10 11">
    <name type="scientific">Penicillium alfredii</name>
    <dbReference type="NCBI Taxonomy" id="1506179"/>
    <lineage>
        <taxon>Eukaryota</taxon>
        <taxon>Fungi</taxon>
        <taxon>Dikarya</taxon>
        <taxon>Ascomycota</taxon>
        <taxon>Pezizomycotina</taxon>
        <taxon>Eurotiomycetes</taxon>
        <taxon>Eurotiomycetidae</taxon>
        <taxon>Eurotiales</taxon>
        <taxon>Aspergillaceae</taxon>
        <taxon>Penicillium</taxon>
    </lineage>
</organism>
<evidence type="ECO:0000256" key="6">
    <source>
        <dbReference type="ARBA" id="ARBA00023277"/>
    </source>
</evidence>
<evidence type="ECO:0000256" key="1">
    <source>
        <dbReference type="ARBA" id="ARBA00001641"/>
    </source>
</evidence>
<accession>A0A9W9FLM1</accession>
<dbReference type="AlphaFoldDB" id="A0A9W9FLM1"/>
<dbReference type="PANTHER" id="PTHR33753:SF2">
    <property type="entry name" value="GLYCOSIDE HYDROLASE FAMILY 7 PROTEIN"/>
    <property type="match status" value="1"/>
</dbReference>
<evidence type="ECO:0000313" key="11">
    <source>
        <dbReference type="Proteomes" id="UP001141434"/>
    </source>
</evidence>
<dbReference type="InterPro" id="IPR037019">
    <property type="entry name" value="Glyco_hydro_7_sf"/>
</dbReference>
<dbReference type="GO" id="GO:0030245">
    <property type="term" value="P:cellulose catabolic process"/>
    <property type="evidence" value="ECO:0007669"/>
    <property type="project" value="UniProtKB-KW"/>
</dbReference>
<dbReference type="RefSeq" id="XP_056513254.1">
    <property type="nucleotide sequence ID" value="XM_056655227.1"/>
</dbReference>
<dbReference type="EC" id="3.2.1.-" evidence="9"/>
<dbReference type="Gene3D" id="2.70.100.10">
    <property type="entry name" value="Glycoside hydrolase, family 7, domain"/>
    <property type="match status" value="3"/>
</dbReference>
<comment type="catalytic activity">
    <reaction evidence="1">
        <text>Hydrolysis of (1-&gt;4)-beta-D-glucosidic linkages in cellulose and cellotetraose, releasing cellobiose from the non-reducing ends of the chains.</text>
        <dbReference type="EC" id="3.2.1.91"/>
    </reaction>
</comment>
<proteinExistence type="inferred from homology"/>
<evidence type="ECO:0000256" key="9">
    <source>
        <dbReference type="RuleBase" id="RU361164"/>
    </source>
</evidence>
<evidence type="ECO:0000256" key="5">
    <source>
        <dbReference type="ARBA" id="ARBA00023001"/>
    </source>
</evidence>